<evidence type="ECO:0000259" key="8">
    <source>
        <dbReference type="Pfam" id="PF02687"/>
    </source>
</evidence>
<feature type="domain" description="ABC3 transporter permease C-terminal" evidence="8">
    <location>
        <begin position="233"/>
        <end position="349"/>
    </location>
</feature>
<dbReference type="InterPro" id="IPR003838">
    <property type="entry name" value="ABC3_permease_C"/>
</dbReference>
<keyword evidence="4 7" id="KW-1133">Transmembrane helix</keyword>
<evidence type="ECO:0000256" key="4">
    <source>
        <dbReference type="ARBA" id="ARBA00022989"/>
    </source>
</evidence>
<dbReference type="PANTHER" id="PTHR30572:SF4">
    <property type="entry name" value="ABC TRANSPORTER PERMEASE YTRF"/>
    <property type="match status" value="1"/>
</dbReference>
<proteinExistence type="inferred from homology"/>
<feature type="transmembrane region" description="Helical" evidence="7">
    <location>
        <begin position="758"/>
        <end position="777"/>
    </location>
</feature>
<feature type="transmembrane region" description="Helical" evidence="7">
    <location>
        <begin position="16"/>
        <end position="36"/>
    </location>
</feature>
<evidence type="ECO:0000313" key="9">
    <source>
        <dbReference type="EMBL" id="REH33145.1"/>
    </source>
</evidence>
<protein>
    <submittedName>
        <fullName evidence="9">Putative ABC transport system permease protein</fullName>
    </submittedName>
</protein>
<dbReference type="Proteomes" id="UP000256269">
    <property type="component" value="Unassembled WGS sequence"/>
</dbReference>
<feature type="transmembrane region" description="Helical" evidence="7">
    <location>
        <begin position="277"/>
        <end position="300"/>
    </location>
</feature>
<feature type="domain" description="ABC3 transporter permease C-terminal" evidence="8">
    <location>
        <begin position="669"/>
        <end position="784"/>
    </location>
</feature>
<name>A0A3E0H004_9PSEU</name>
<dbReference type="Pfam" id="PF02687">
    <property type="entry name" value="FtsX"/>
    <property type="match status" value="2"/>
</dbReference>
<dbReference type="PANTHER" id="PTHR30572">
    <property type="entry name" value="MEMBRANE COMPONENT OF TRANSPORTER-RELATED"/>
    <property type="match status" value="1"/>
</dbReference>
<dbReference type="EMBL" id="QUNO01000020">
    <property type="protein sequence ID" value="REH33145.1"/>
    <property type="molecule type" value="Genomic_DNA"/>
</dbReference>
<evidence type="ECO:0000256" key="6">
    <source>
        <dbReference type="ARBA" id="ARBA00038076"/>
    </source>
</evidence>
<feature type="transmembrane region" description="Helical" evidence="7">
    <location>
        <begin position="668"/>
        <end position="690"/>
    </location>
</feature>
<sequence length="790" mass="81143">MLRATLRDLFAHKGRVVMTVVAVALGVAATVASLIVSDSVSMTLSHRDIRVLDGVSVPGGDRDRLAELDGVTRATGIVVARAGLVGDNGKLVAADTLPEQAGTNWDDTGRFVLVAGRAPARPGEIAVNAAVGIHVGTKHRVLLAGGKRDNPTVVGLFRYRSLGSASDPTPVVAHATSTGDYSRVELTTDSPDKVKAEAQALGYTAETGAELSSAAQSTATDNADDLRETLLPFAAVALLVGMFVIANTFSMLITQRTQQYALLRAVGAHRRQVRRSVLVEASALGLVGGTVGEIFGIALGPLMIAVLRPGQEIDYTITPLTIGVGYLVAIVVTTLSAYGAARRAASVSPMAALRLDATVTRQARNRRTAIGLVAVAVAVTAVLATLDPAADTTARIVAIGGAIIGAFGILLLAPVLAGLVLRPLIALARRAGPATRLGVQNAGRDPRRTAGTATAITVGLGLVRAFGTLSATLTSLIGSADRANIPATTTILEPAAGKSAALDASDLTAVRSLPGVTAAAARTALANVNGTVFKVTAIEPSALGTVLTPQLTAGVADLRRGVMISRNQAAMMAVRPGSALTITVDGTAIHTVVAGVYNATELQSSLYFDVSLAPAKLRDRPSMIYAAGPRAAIEAAFHDRPDVVVTDRDALVAADIAEQALAFVVIDAMFGVAIVIGVFGVVNTLVLSVLERTREIGLTRALGAGRRLVRRMITMESLVISLFGALSGVLIGVGVGAVMQHAMLGQELLAFTAPFDAIGLSLPGIVACGVLAALWPAHRAARTDILAAIT</sequence>
<feature type="transmembrane region" description="Helical" evidence="7">
    <location>
        <begin position="369"/>
        <end position="390"/>
    </location>
</feature>
<evidence type="ECO:0000313" key="10">
    <source>
        <dbReference type="Proteomes" id="UP000256269"/>
    </source>
</evidence>
<organism evidence="9 10">
    <name type="scientific">Kutzneria buriramensis</name>
    <dbReference type="NCBI Taxonomy" id="1045776"/>
    <lineage>
        <taxon>Bacteria</taxon>
        <taxon>Bacillati</taxon>
        <taxon>Actinomycetota</taxon>
        <taxon>Actinomycetes</taxon>
        <taxon>Pseudonocardiales</taxon>
        <taxon>Pseudonocardiaceae</taxon>
        <taxon>Kutzneria</taxon>
    </lineage>
</organism>
<evidence type="ECO:0000256" key="3">
    <source>
        <dbReference type="ARBA" id="ARBA00022692"/>
    </source>
</evidence>
<feature type="transmembrane region" description="Helical" evidence="7">
    <location>
        <begin position="717"/>
        <end position="738"/>
    </location>
</feature>
<dbReference type="InterPro" id="IPR050250">
    <property type="entry name" value="Macrolide_Exporter_MacB"/>
</dbReference>
<evidence type="ECO:0000256" key="2">
    <source>
        <dbReference type="ARBA" id="ARBA00022475"/>
    </source>
</evidence>
<keyword evidence="10" id="KW-1185">Reference proteome</keyword>
<evidence type="ECO:0000256" key="1">
    <source>
        <dbReference type="ARBA" id="ARBA00004651"/>
    </source>
</evidence>
<evidence type="ECO:0000256" key="7">
    <source>
        <dbReference type="SAM" id="Phobius"/>
    </source>
</evidence>
<comment type="subcellular location">
    <subcellularLocation>
        <location evidence="1">Cell membrane</location>
        <topology evidence="1">Multi-pass membrane protein</topology>
    </subcellularLocation>
</comment>
<evidence type="ECO:0000256" key="5">
    <source>
        <dbReference type="ARBA" id="ARBA00023136"/>
    </source>
</evidence>
<keyword evidence="2" id="KW-1003">Cell membrane</keyword>
<comment type="caution">
    <text evidence="9">The sequence shown here is derived from an EMBL/GenBank/DDBJ whole genome shotgun (WGS) entry which is preliminary data.</text>
</comment>
<dbReference type="GO" id="GO:0022857">
    <property type="term" value="F:transmembrane transporter activity"/>
    <property type="evidence" value="ECO:0007669"/>
    <property type="project" value="TreeGrafter"/>
</dbReference>
<keyword evidence="5 7" id="KW-0472">Membrane</keyword>
<keyword evidence="3 7" id="KW-0812">Transmembrane</keyword>
<dbReference type="GO" id="GO:0005886">
    <property type="term" value="C:plasma membrane"/>
    <property type="evidence" value="ECO:0007669"/>
    <property type="project" value="UniProtKB-SubCell"/>
</dbReference>
<feature type="transmembrane region" description="Helical" evidence="7">
    <location>
        <begin position="320"/>
        <end position="341"/>
    </location>
</feature>
<dbReference type="RefSeq" id="WP_116180544.1">
    <property type="nucleotide sequence ID" value="NZ_CP144375.1"/>
</dbReference>
<reference evidence="9 10" key="1">
    <citation type="submission" date="2018-08" db="EMBL/GenBank/DDBJ databases">
        <title>Genomic Encyclopedia of Archaeal and Bacterial Type Strains, Phase II (KMG-II): from individual species to whole genera.</title>
        <authorList>
            <person name="Goeker M."/>
        </authorList>
    </citation>
    <scope>NUCLEOTIDE SEQUENCE [LARGE SCALE GENOMIC DNA]</scope>
    <source>
        <strain evidence="9 10">DSM 45791</strain>
    </source>
</reference>
<gene>
    <name evidence="9" type="ORF">BCF44_120217</name>
</gene>
<accession>A0A3E0H004</accession>
<dbReference type="OrthoDB" id="9780560at2"/>
<comment type="similarity">
    <text evidence="6">Belongs to the ABC-4 integral membrane protein family.</text>
</comment>
<dbReference type="AlphaFoldDB" id="A0A3E0H004"/>
<feature type="transmembrane region" description="Helical" evidence="7">
    <location>
        <begin position="230"/>
        <end position="254"/>
    </location>
</feature>
<feature type="transmembrane region" description="Helical" evidence="7">
    <location>
        <begin position="396"/>
        <end position="421"/>
    </location>
</feature>